<evidence type="ECO:0000256" key="1">
    <source>
        <dbReference type="SAM" id="MobiDB-lite"/>
    </source>
</evidence>
<proteinExistence type="predicted"/>
<name>A0A4Z2E5N2_9TELE</name>
<organism evidence="2 3">
    <name type="scientific">Liparis tanakae</name>
    <name type="common">Tanaka's snailfish</name>
    <dbReference type="NCBI Taxonomy" id="230148"/>
    <lineage>
        <taxon>Eukaryota</taxon>
        <taxon>Metazoa</taxon>
        <taxon>Chordata</taxon>
        <taxon>Craniata</taxon>
        <taxon>Vertebrata</taxon>
        <taxon>Euteleostomi</taxon>
        <taxon>Actinopterygii</taxon>
        <taxon>Neopterygii</taxon>
        <taxon>Teleostei</taxon>
        <taxon>Neoteleostei</taxon>
        <taxon>Acanthomorphata</taxon>
        <taxon>Eupercaria</taxon>
        <taxon>Perciformes</taxon>
        <taxon>Cottioidei</taxon>
        <taxon>Cottales</taxon>
        <taxon>Liparidae</taxon>
        <taxon>Liparis</taxon>
    </lineage>
</organism>
<protein>
    <submittedName>
        <fullName evidence="2">Uncharacterized protein</fullName>
    </submittedName>
</protein>
<dbReference type="EMBL" id="SRLO01017004">
    <property type="protein sequence ID" value="TNN23900.1"/>
    <property type="molecule type" value="Genomic_DNA"/>
</dbReference>
<evidence type="ECO:0000313" key="2">
    <source>
        <dbReference type="EMBL" id="TNN23900.1"/>
    </source>
</evidence>
<comment type="caution">
    <text evidence="2">The sequence shown here is derived from an EMBL/GenBank/DDBJ whole genome shotgun (WGS) entry which is preliminary data.</text>
</comment>
<accession>A0A4Z2E5N2</accession>
<sequence>MENAQLALQSDSMARRAAAIRAR</sequence>
<feature type="compositionally biased region" description="Polar residues" evidence="1">
    <location>
        <begin position="1"/>
        <end position="12"/>
    </location>
</feature>
<evidence type="ECO:0000313" key="3">
    <source>
        <dbReference type="Proteomes" id="UP000314294"/>
    </source>
</evidence>
<dbReference type="Proteomes" id="UP000314294">
    <property type="component" value="Unassembled WGS sequence"/>
</dbReference>
<dbReference type="AlphaFoldDB" id="A0A4Z2E5N2"/>
<gene>
    <name evidence="2" type="ORF">EYF80_065979</name>
</gene>
<keyword evidence="3" id="KW-1185">Reference proteome</keyword>
<feature type="region of interest" description="Disordered" evidence="1">
    <location>
        <begin position="1"/>
        <end position="23"/>
    </location>
</feature>
<reference evidence="2 3" key="1">
    <citation type="submission" date="2019-03" db="EMBL/GenBank/DDBJ databases">
        <title>First draft genome of Liparis tanakae, snailfish: a comprehensive survey of snailfish specific genes.</title>
        <authorList>
            <person name="Kim W."/>
            <person name="Song I."/>
            <person name="Jeong J.-H."/>
            <person name="Kim D."/>
            <person name="Kim S."/>
            <person name="Ryu S."/>
            <person name="Song J.Y."/>
            <person name="Lee S.K."/>
        </authorList>
    </citation>
    <scope>NUCLEOTIDE SEQUENCE [LARGE SCALE GENOMIC DNA]</scope>
    <source>
        <tissue evidence="2">Muscle</tissue>
    </source>
</reference>